<protein>
    <submittedName>
        <fullName evidence="2">Uncharacterized protein</fullName>
    </submittedName>
</protein>
<reference evidence="2 3" key="1">
    <citation type="journal article" date="2018" name="PLoS Pathog.">
        <title>Evolution of structural diversity of trichothecenes, a family of toxins produced by plant pathogenic and entomopathogenic fungi.</title>
        <authorList>
            <person name="Proctor R.H."/>
            <person name="McCormick S.P."/>
            <person name="Kim H.S."/>
            <person name="Cardoza R.E."/>
            <person name="Stanley A.M."/>
            <person name="Lindo L."/>
            <person name="Kelly A."/>
            <person name="Brown D.W."/>
            <person name="Lee T."/>
            <person name="Vaughan M.M."/>
            <person name="Alexander N.J."/>
            <person name="Busman M."/>
            <person name="Gutierrez S."/>
        </authorList>
    </citation>
    <scope>NUCLEOTIDE SEQUENCE [LARGE SCALE GENOMIC DNA]</scope>
    <source>
        <strain evidence="2 3">NRRL 13405</strain>
    </source>
</reference>
<keyword evidence="3" id="KW-1185">Reference proteome</keyword>
<feature type="region of interest" description="Disordered" evidence="1">
    <location>
        <begin position="170"/>
        <end position="284"/>
    </location>
</feature>
<dbReference type="AlphaFoldDB" id="A0A395MEF6"/>
<dbReference type="EMBL" id="PXXK01000309">
    <property type="protein sequence ID" value="RFN46307.1"/>
    <property type="molecule type" value="Genomic_DNA"/>
</dbReference>
<name>A0A395MEF6_9HYPO</name>
<proteinExistence type="predicted"/>
<dbReference type="Proteomes" id="UP000265631">
    <property type="component" value="Unassembled WGS sequence"/>
</dbReference>
<evidence type="ECO:0000313" key="2">
    <source>
        <dbReference type="EMBL" id="RFN46307.1"/>
    </source>
</evidence>
<accession>A0A395MEF6</accession>
<sequence length="284" mass="31486">MTAKDSAVEIGDTEAWMTDLTKGYDYNFRLFNVDSESRHSTFNTTQNPPPAKIHQKKGSYELLDTSLMAYWRPLTERRGVWLGPEESHSCSSCDTCAPSEYTTEAQPECNRISPTDVAIAMPGPEMPNYERVNYEMALFNANMEELRQHRAFASELLHQDSQQIDLILEGKQPESREVNQKQLNSEGTSSVPRLTNQFFPQRSSDNSINVSSGGDTIHVATGGANGGPSKATTARVPKRPRVAKGNGSDPPKKRGRPRKHPLPEPKPLPESKPSQPTPDNHGKA</sequence>
<feature type="compositionally biased region" description="Polar residues" evidence="1">
    <location>
        <begin position="180"/>
        <end position="214"/>
    </location>
</feature>
<gene>
    <name evidence="2" type="ORF">FIE12Z_9461</name>
</gene>
<organism evidence="2 3">
    <name type="scientific">Fusarium flagelliforme</name>
    <dbReference type="NCBI Taxonomy" id="2675880"/>
    <lineage>
        <taxon>Eukaryota</taxon>
        <taxon>Fungi</taxon>
        <taxon>Dikarya</taxon>
        <taxon>Ascomycota</taxon>
        <taxon>Pezizomycotina</taxon>
        <taxon>Sordariomycetes</taxon>
        <taxon>Hypocreomycetidae</taxon>
        <taxon>Hypocreales</taxon>
        <taxon>Nectriaceae</taxon>
        <taxon>Fusarium</taxon>
        <taxon>Fusarium incarnatum-equiseti species complex</taxon>
    </lineage>
</organism>
<comment type="caution">
    <text evidence="2">The sequence shown here is derived from an EMBL/GenBank/DDBJ whole genome shotgun (WGS) entry which is preliminary data.</text>
</comment>
<evidence type="ECO:0000313" key="3">
    <source>
        <dbReference type="Proteomes" id="UP000265631"/>
    </source>
</evidence>
<dbReference type="OrthoDB" id="10392028at2759"/>
<evidence type="ECO:0000256" key="1">
    <source>
        <dbReference type="SAM" id="MobiDB-lite"/>
    </source>
</evidence>